<organism evidence="2 3">
    <name type="scientific">Rugosimonospora acidiphila</name>
    <dbReference type="NCBI Taxonomy" id="556531"/>
    <lineage>
        <taxon>Bacteria</taxon>
        <taxon>Bacillati</taxon>
        <taxon>Actinomycetota</taxon>
        <taxon>Actinomycetes</taxon>
        <taxon>Micromonosporales</taxon>
        <taxon>Micromonosporaceae</taxon>
        <taxon>Rugosimonospora</taxon>
    </lineage>
</organism>
<keyword evidence="3" id="KW-1185">Reference proteome</keyword>
<dbReference type="Proteomes" id="UP001501570">
    <property type="component" value="Unassembled WGS sequence"/>
</dbReference>
<dbReference type="PANTHER" id="PTHR43649:SF12">
    <property type="entry name" value="DIACETYLCHITOBIOSE BINDING PROTEIN DASA"/>
    <property type="match status" value="1"/>
</dbReference>
<sequence>MRFIRPTLALTAALLVAGGSLTACGSGSSTDSSGRTILHVEGWKGGGAEPANVAQVNAAFEKANSNIKLDFSYVPPNDVYQQKLQSQLLASTAADVIMVDPQKVQTWGKSGYLADLSGQSWAGGIAGPLKPFVSYQNKVLASPMELSPVGIYVNLDILAKAGIAAAPTDFPTLLADLGKLKTANQPGFAFPDSQGYMAEFAMLLSAATTVYQQTPDWDQQFMAGKVDFSTAFQTPLEQIQQLGADGYVNFKNAVGTDETTTGEPDFIAGKSAFYAGGSWLAAAIKKPGFKLAFVPWPGGETGTSPSALMFPGTMWAVNARSKVSAAAKAYVDFWSQSQNLAPYLSAEAAISPFQGGAAGTDPLMSTMATAYGAGKFALFPTNTWDLADPETKIRSILQGFLLGKTDVAATLTAIQSAAASAKS</sequence>
<reference evidence="3" key="1">
    <citation type="journal article" date="2019" name="Int. J. Syst. Evol. Microbiol.">
        <title>The Global Catalogue of Microorganisms (GCM) 10K type strain sequencing project: providing services to taxonomists for standard genome sequencing and annotation.</title>
        <authorList>
            <consortium name="The Broad Institute Genomics Platform"/>
            <consortium name="The Broad Institute Genome Sequencing Center for Infectious Disease"/>
            <person name="Wu L."/>
            <person name="Ma J."/>
        </authorList>
    </citation>
    <scope>NUCLEOTIDE SEQUENCE [LARGE SCALE GENOMIC DNA]</scope>
    <source>
        <strain evidence="3">JCM 18304</strain>
    </source>
</reference>
<dbReference type="PANTHER" id="PTHR43649">
    <property type="entry name" value="ARABINOSE-BINDING PROTEIN-RELATED"/>
    <property type="match status" value="1"/>
</dbReference>
<dbReference type="InterPro" id="IPR050490">
    <property type="entry name" value="Bact_solute-bd_prot1"/>
</dbReference>
<name>A0ABP9SDC2_9ACTN</name>
<evidence type="ECO:0008006" key="4">
    <source>
        <dbReference type="Google" id="ProtNLM"/>
    </source>
</evidence>
<dbReference type="EMBL" id="BAABJQ010000019">
    <property type="protein sequence ID" value="GAA5193385.1"/>
    <property type="molecule type" value="Genomic_DNA"/>
</dbReference>
<evidence type="ECO:0000313" key="2">
    <source>
        <dbReference type="EMBL" id="GAA5193385.1"/>
    </source>
</evidence>
<keyword evidence="1" id="KW-0732">Signal</keyword>
<accession>A0ABP9SDC2</accession>
<dbReference type="Pfam" id="PF01547">
    <property type="entry name" value="SBP_bac_1"/>
    <property type="match status" value="1"/>
</dbReference>
<dbReference type="Gene3D" id="3.40.190.10">
    <property type="entry name" value="Periplasmic binding protein-like II"/>
    <property type="match status" value="2"/>
</dbReference>
<proteinExistence type="predicted"/>
<feature type="chain" id="PRO_5046382381" description="Carbohydrate ABC transporter substrate-binding protein (CUT1 family)" evidence="1">
    <location>
        <begin position="26"/>
        <end position="423"/>
    </location>
</feature>
<dbReference type="PROSITE" id="PS51257">
    <property type="entry name" value="PROKAR_LIPOPROTEIN"/>
    <property type="match status" value="1"/>
</dbReference>
<dbReference type="InterPro" id="IPR006059">
    <property type="entry name" value="SBP"/>
</dbReference>
<comment type="caution">
    <text evidence="2">The sequence shown here is derived from an EMBL/GenBank/DDBJ whole genome shotgun (WGS) entry which is preliminary data.</text>
</comment>
<dbReference type="RefSeq" id="WP_345634424.1">
    <property type="nucleotide sequence ID" value="NZ_BAABJQ010000019.1"/>
</dbReference>
<evidence type="ECO:0000313" key="3">
    <source>
        <dbReference type="Proteomes" id="UP001501570"/>
    </source>
</evidence>
<evidence type="ECO:0000256" key="1">
    <source>
        <dbReference type="SAM" id="SignalP"/>
    </source>
</evidence>
<feature type="signal peptide" evidence="1">
    <location>
        <begin position="1"/>
        <end position="25"/>
    </location>
</feature>
<gene>
    <name evidence="2" type="ORF">GCM10023322_55280</name>
</gene>
<protein>
    <recommendedName>
        <fullName evidence="4">Carbohydrate ABC transporter substrate-binding protein (CUT1 family)</fullName>
    </recommendedName>
</protein>
<dbReference type="SUPFAM" id="SSF53850">
    <property type="entry name" value="Periplasmic binding protein-like II"/>
    <property type="match status" value="1"/>
</dbReference>